<gene>
    <name evidence="2" type="ORF">NCTC11632_00002</name>
    <name evidence="3" type="ORF">NCTC11632_00355</name>
    <name evidence="4" type="ORF">NCTC11632_00897</name>
    <name evidence="5" type="ORF">NCTC11632_01587</name>
</gene>
<dbReference type="EMBL" id="UGTF01000001">
    <property type="protein sequence ID" value="SUB76886.1"/>
    <property type="molecule type" value="Genomic_DNA"/>
</dbReference>
<organism evidence="2 6">
    <name type="scientific">Porphyromonas macacae</name>
    <dbReference type="NCBI Taxonomy" id="28115"/>
    <lineage>
        <taxon>Bacteria</taxon>
        <taxon>Pseudomonadati</taxon>
        <taxon>Bacteroidota</taxon>
        <taxon>Bacteroidia</taxon>
        <taxon>Bacteroidales</taxon>
        <taxon>Porphyromonadaceae</taxon>
        <taxon>Porphyromonas</taxon>
    </lineage>
</organism>
<evidence type="ECO:0000313" key="5">
    <source>
        <dbReference type="EMBL" id="SUB89479.1"/>
    </source>
</evidence>
<dbReference type="EMBL" id="UGTF01000002">
    <property type="protein sequence ID" value="SUB89479.1"/>
    <property type="molecule type" value="Genomic_DNA"/>
</dbReference>
<accession>A0A379DET0</accession>
<evidence type="ECO:0000256" key="1">
    <source>
        <dbReference type="SAM" id="MobiDB-lite"/>
    </source>
</evidence>
<reference evidence="2 6" key="1">
    <citation type="submission" date="2018-06" db="EMBL/GenBank/DDBJ databases">
        <authorList>
            <consortium name="Pathogen Informatics"/>
            <person name="Doyle S."/>
        </authorList>
    </citation>
    <scope>NUCLEOTIDE SEQUENCE [LARGE SCALE GENOMIC DNA]</scope>
    <source>
        <strain evidence="2 6">NCTC11632</strain>
    </source>
</reference>
<feature type="region of interest" description="Disordered" evidence="1">
    <location>
        <begin position="1"/>
        <end position="31"/>
    </location>
</feature>
<sequence>MTSLQSLNAHAETFSKKASKIIKKNNTENKQ</sequence>
<evidence type="ECO:0000313" key="2">
    <source>
        <dbReference type="EMBL" id="SUB76886.1"/>
    </source>
</evidence>
<proteinExistence type="predicted"/>
<dbReference type="AlphaFoldDB" id="A0A379DET0"/>
<evidence type="ECO:0000313" key="4">
    <source>
        <dbReference type="EMBL" id="SUB88819.1"/>
    </source>
</evidence>
<protein>
    <submittedName>
        <fullName evidence="2">Uncharacterized protein</fullName>
    </submittedName>
</protein>
<name>A0A379DET0_9PORP</name>
<dbReference type="EMBL" id="UGTF01000002">
    <property type="protein sequence ID" value="SUB88288.1"/>
    <property type="molecule type" value="Genomic_DNA"/>
</dbReference>
<evidence type="ECO:0000313" key="6">
    <source>
        <dbReference type="Proteomes" id="UP000254156"/>
    </source>
</evidence>
<evidence type="ECO:0000313" key="3">
    <source>
        <dbReference type="EMBL" id="SUB88288.1"/>
    </source>
</evidence>
<dbReference type="EMBL" id="UGTF01000002">
    <property type="protein sequence ID" value="SUB88819.1"/>
    <property type="molecule type" value="Genomic_DNA"/>
</dbReference>
<dbReference type="Proteomes" id="UP000254156">
    <property type="component" value="Unassembled WGS sequence"/>
</dbReference>